<feature type="domain" description="SSD" evidence="8">
    <location>
        <begin position="248"/>
        <end position="370"/>
    </location>
</feature>
<comment type="caution">
    <text evidence="9">The sequence shown here is derived from an EMBL/GenBank/DDBJ whole genome shotgun (WGS) entry which is preliminary data.</text>
</comment>
<evidence type="ECO:0000259" key="8">
    <source>
        <dbReference type="PROSITE" id="PS50156"/>
    </source>
</evidence>
<evidence type="ECO:0000256" key="7">
    <source>
        <dbReference type="SAM" id="Phobius"/>
    </source>
</evidence>
<comment type="similarity">
    <text evidence="2">Belongs to the resistance-nodulation-cell division (RND) (TC 2.A.6) family. MmpL subfamily.</text>
</comment>
<evidence type="ECO:0000256" key="1">
    <source>
        <dbReference type="ARBA" id="ARBA00004651"/>
    </source>
</evidence>
<feature type="transmembrane region" description="Helical" evidence="7">
    <location>
        <begin position="661"/>
        <end position="680"/>
    </location>
</feature>
<feature type="transmembrane region" description="Helical" evidence="7">
    <location>
        <begin position="734"/>
        <end position="758"/>
    </location>
</feature>
<dbReference type="Gene3D" id="1.20.1640.10">
    <property type="entry name" value="Multidrug efflux transporter AcrB transmembrane domain"/>
    <property type="match status" value="2"/>
</dbReference>
<keyword evidence="3" id="KW-1003">Cell membrane</keyword>
<dbReference type="Pfam" id="PF03176">
    <property type="entry name" value="MMPL"/>
    <property type="match status" value="2"/>
</dbReference>
<dbReference type="AlphaFoldDB" id="A0A4U1C574"/>
<feature type="transmembrane region" description="Helical" evidence="7">
    <location>
        <begin position="245"/>
        <end position="265"/>
    </location>
</feature>
<dbReference type="PANTHER" id="PTHR33406:SF6">
    <property type="entry name" value="MEMBRANE PROTEIN YDGH-RELATED"/>
    <property type="match status" value="1"/>
</dbReference>
<keyword evidence="4 7" id="KW-0812">Transmembrane</keyword>
<keyword evidence="5 7" id="KW-1133">Transmembrane helix</keyword>
<feature type="transmembrane region" description="Helical" evidence="7">
    <location>
        <begin position="709"/>
        <end position="728"/>
    </location>
</feature>
<dbReference type="InterPro" id="IPR050545">
    <property type="entry name" value="Mycobact_MmpL"/>
</dbReference>
<feature type="transmembrane region" description="Helical" evidence="7">
    <location>
        <begin position="405"/>
        <end position="425"/>
    </location>
</feature>
<organism evidence="9 10">
    <name type="scientific">Pedobacter cryophilus</name>
    <dbReference type="NCBI Taxonomy" id="2571271"/>
    <lineage>
        <taxon>Bacteria</taxon>
        <taxon>Pseudomonadati</taxon>
        <taxon>Bacteroidota</taxon>
        <taxon>Sphingobacteriia</taxon>
        <taxon>Sphingobacteriales</taxon>
        <taxon>Sphingobacteriaceae</taxon>
        <taxon>Pedobacter</taxon>
    </lineage>
</organism>
<evidence type="ECO:0000256" key="5">
    <source>
        <dbReference type="ARBA" id="ARBA00022989"/>
    </source>
</evidence>
<keyword evidence="6 7" id="KW-0472">Membrane</keyword>
<dbReference type="InterPro" id="IPR000731">
    <property type="entry name" value="SSD"/>
</dbReference>
<dbReference type="InterPro" id="IPR004869">
    <property type="entry name" value="MMPL_dom"/>
</dbReference>
<evidence type="ECO:0000256" key="6">
    <source>
        <dbReference type="ARBA" id="ARBA00023136"/>
    </source>
</evidence>
<keyword evidence="10" id="KW-1185">Reference proteome</keyword>
<feature type="transmembrane region" description="Helical" evidence="7">
    <location>
        <begin position="271"/>
        <end position="295"/>
    </location>
</feature>
<name>A0A4U1C574_9SPHI</name>
<feature type="transmembrane region" description="Helical" evidence="7">
    <location>
        <begin position="349"/>
        <end position="371"/>
    </location>
</feature>
<feature type="transmembrane region" description="Helical" evidence="7">
    <location>
        <begin position="316"/>
        <end position="337"/>
    </location>
</feature>
<feature type="transmembrane region" description="Helical" evidence="7">
    <location>
        <begin position="636"/>
        <end position="655"/>
    </location>
</feature>
<comment type="subcellular location">
    <subcellularLocation>
        <location evidence="1">Cell membrane</location>
        <topology evidence="1">Multi-pass membrane protein</topology>
    </subcellularLocation>
</comment>
<dbReference type="GO" id="GO:0005886">
    <property type="term" value="C:plasma membrane"/>
    <property type="evidence" value="ECO:0007669"/>
    <property type="project" value="UniProtKB-SubCell"/>
</dbReference>
<evidence type="ECO:0000256" key="2">
    <source>
        <dbReference type="ARBA" id="ARBA00010157"/>
    </source>
</evidence>
<dbReference type="Proteomes" id="UP000308181">
    <property type="component" value="Unassembled WGS sequence"/>
</dbReference>
<reference evidence="9 10" key="1">
    <citation type="submission" date="2019-04" db="EMBL/GenBank/DDBJ databases">
        <title>Pedobacter sp. AR-3-17 sp. nov., isolated from Arctic soil.</title>
        <authorList>
            <person name="Dahal R.H."/>
            <person name="Kim D.-U."/>
        </authorList>
    </citation>
    <scope>NUCLEOTIDE SEQUENCE [LARGE SCALE GENOMIC DNA]</scope>
    <source>
        <strain evidence="9 10">AR-3-17</strain>
    </source>
</reference>
<evidence type="ECO:0000313" key="9">
    <source>
        <dbReference type="EMBL" id="TKC01076.1"/>
    </source>
</evidence>
<feature type="domain" description="SSD" evidence="8">
    <location>
        <begin position="633"/>
        <end position="759"/>
    </location>
</feature>
<gene>
    <name evidence="9" type="ORF">FA046_05200</name>
</gene>
<accession>A0A4U1C574</accession>
<dbReference type="PANTHER" id="PTHR33406">
    <property type="entry name" value="MEMBRANE PROTEIN MJ1562-RELATED"/>
    <property type="match status" value="1"/>
</dbReference>
<dbReference type="PROSITE" id="PS50156">
    <property type="entry name" value="SSD"/>
    <property type="match status" value="2"/>
</dbReference>
<feature type="transmembrane region" description="Helical" evidence="7">
    <location>
        <begin position="219"/>
        <end position="238"/>
    </location>
</feature>
<protein>
    <submittedName>
        <fullName evidence="9">Fis family transcriptional regulator</fullName>
    </submittedName>
</protein>
<evidence type="ECO:0000313" key="10">
    <source>
        <dbReference type="Proteomes" id="UP000308181"/>
    </source>
</evidence>
<sequence length="764" mass="86446">MWIYLSQFILNNRKLILAFFLMSTLFATFQATKVKLAYNPGKILPTTDSTYIKYAAFKKKFGEDGSVMVLGIQTHQLFKKDFFNAWFKLHQNIKNIKGIQQVISLANLVELKKDTVNKKFILSPLVSNSIKNQAQLDSVKQTLLNLPFYKDFLFNADKNASIMAITFDDKTLVSANQIKVINQIHKQAEQFAKQEKIIVHYSGLPYIKTVVSGLIAKEFTLFLGLSILISAIILWLFFRSFYAVLFPVLFVLFGVVWSLALMELLGFEITLLTGIIPPLIVIIGIPNSVLIINKYQSEFIKNQHQQNALSITIEKISITTFIANLTTAVGFGVLYFTQSDVLKEFGITAGIGVMFTWMICLFMLPIIFSFLPAPKIKTDTKNEWRILDWLLNKVDAYVHQYRKSIYYAVGFITVLAFIGISKININGLMVDDLPKNDPVYQDLKFFEASFNGVLPMEITIDAKKKNGIISLSNIKKTDRLEQLISSYPEFSRSISLTSVLKYSSQAFYNGNPTFYRIPNDMEKNFILLYAANSGKKNNMMQSFLDKDRQVSRITFQMKDVGSKRVNELLKELKPRVDSIFNPAKYQVEFTGPIVMYVKGSNYLVSNLRDSLLLAILLIATIMWVLFRGFKMIIISILPNLIPLLITAGLMGYFGIPLKPSTILIFSIALGIASDQTIYFLTSYKQELKLGNQSISQIISKTIKETGFSMIYTAIILFFGFGVFAFSTFGGTVALGTLLAITLVLAMLFNLIFLPALLLSFQKNK</sequence>
<evidence type="ECO:0000256" key="3">
    <source>
        <dbReference type="ARBA" id="ARBA00022475"/>
    </source>
</evidence>
<dbReference type="OrthoDB" id="9805018at2"/>
<dbReference type="SUPFAM" id="SSF82866">
    <property type="entry name" value="Multidrug efflux transporter AcrB transmembrane domain"/>
    <property type="match status" value="2"/>
</dbReference>
<evidence type="ECO:0000256" key="4">
    <source>
        <dbReference type="ARBA" id="ARBA00022692"/>
    </source>
</evidence>
<feature type="transmembrane region" description="Helical" evidence="7">
    <location>
        <begin position="611"/>
        <end position="629"/>
    </location>
</feature>
<dbReference type="EMBL" id="SWBP01000001">
    <property type="protein sequence ID" value="TKC01076.1"/>
    <property type="molecule type" value="Genomic_DNA"/>
</dbReference>
<proteinExistence type="inferred from homology"/>